<feature type="domain" description="NAD(P)-binding" evidence="1">
    <location>
        <begin position="207"/>
        <end position="333"/>
    </location>
</feature>
<dbReference type="Gene3D" id="3.40.50.720">
    <property type="entry name" value="NAD(P)-binding Rossmann-like Domain"/>
    <property type="match status" value="1"/>
</dbReference>
<dbReference type="GO" id="GO:0044877">
    <property type="term" value="F:protein-containing complex binding"/>
    <property type="evidence" value="ECO:0007669"/>
    <property type="project" value="TreeGrafter"/>
</dbReference>
<dbReference type="PANTHER" id="PTHR12126">
    <property type="entry name" value="NADH-UBIQUINONE OXIDOREDUCTASE 39 KDA SUBUNIT-RELATED"/>
    <property type="match status" value="1"/>
</dbReference>
<reference evidence="2" key="1">
    <citation type="submission" date="2020-05" db="EMBL/GenBank/DDBJ databases">
        <title>WGS assembly of Panicum virgatum.</title>
        <authorList>
            <person name="Lovell J.T."/>
            <person name="Jenkins J."/>
            <person name="Shu S."/>
            <person name="Juenger T.E."/>
            <person name="Schmutz J."/>
        </authorList>
    </citation>
    <scope>NUCLEOTIDE SEQUENCE</scope>
    <source>
        <strain evidence="2">AP13</strain>
    </source>
</reference>
<organism evidence="2 3">
    <name type="scientific">Panicum virgatum</name>
    <name type="common">Blackwell switchgrass</name>
    <dbReference type="NCBI Taxonomy" id="38727"/>
    <lineage>
        <taxon>Eukaryota</taxon>
        <taxon>Viridiplantae</taxon>
        <taxon>Streptophyta</taxon>
        <taxon>Embryophyta</taxon>
        <taxon>Tracheophyta</taxon>
        <taxon>Spermatophyta</taxon>
        <taxon>Magnoliopsida</taxon>
        <taxon>Liliopsida</taxon>
        <taxon>Poales</taxon>
        <taxon>Poaceae</taxon>
        <taxon>PACMAD clade</taxon>
        <taxon>Panicoideae</taxon>
        <taxon>Panicodae</taxon>
        <taxon>Paniceae</taxon>
        <taxon>Panicinae</taxon>
        <taxon>Panicum</taxon>
        <taxon>Panicum sect. Hiantes</taxon>
    </lineage>
</organism>
<dbReference type="InterPro" id="IPR016040">
    <property type="entry name" value="NAD(P)-bd_dom"/>
</dbReference>
<dbReference type="Pfam" id="PF13460">
    <property type="entry name" value="NAD_binding_10"/>
    <property type="match status" value="1"/>
</dbReference>
<dbReference type="GO" id="GO:0005739">
    <property type="term" value="C:mitochondrion"/>
    <property type="evidence" value="ECO:0007669"/>
    <property type="project" value="TreeGrafter"/>
</dbReference>
<keyword evidence="3" id="KW-1185">Reference proteome</keyword>
<dbReference type="AlphaFoldDB" id="A0A8T0Q078"/>
<dbReference type="Proteomes" id="UP000823388">
    <property type="component" value="Chromosome 7N"/>
</dbReference>
<dbReference type="InterPro" id="IPR036291">
    <property type="entry name" value="NAD(P)-bd_dom_sf"/>
</dbReference>
<name>A0A8T0Q078_PANVG</name>
<dbReference type="PANTHER" id="PTHR12126:SF5">
    <property type="entry name" value="OS04G0403500 PROTEIN"/>
    <property type="match status" value="1"/>
</dbReference>
<proteinExistence type="predicted"/>
<evidence type="ECO:0000259" key="1">
    <source>
        <dbReference type="Pfam" id="PF13460"/>
    </source>
</evidence>
<dbReference type="FunFam" id="3.40.50.720:FF:000349">
    <property type="entry name" value="Uncharacterized protein At1g32220, chloroplastic"/>
    <property type="match status" value="1"/>
</dbReference>
<sequence>MSDLHFPACQSPVGMPGRRVRWKYVKQHRNIRAVQSDLDSTSRFSRFVSPFAEHTKKIHWKNKQATWQWDASLQLQQAAAPQPPVTRQAQPTAPHAAVPCATTFPASRTRVRRTHPQVHRAAEPMAPSPLLFRPLALASSPLSPRRCPPAVTAAASVRAAPAPTAASPFSRLRNKCRFAASDVREDYSSTPIDIVADVKTEKIVVLGGSGFVGSAICKAAVSKGIEVVSLSRSGRPSYSDSWVDQVNWQAGDVFYARWDEVLVGATAVVSTLGGFGNEEQMKRINGEANIIAVNAAKEYGVPKFILISVHDYNLPSFLLTSGYFTGKRKAESEVLAKYPGSGVVLRPGFIYGKRKVNGFEIPLDAVGQPLEKLLSSVENFTKPLSSLPASDLVLAPPVSVDDVAYAAINAVVDDSFFGVFTIEQIKEAAAKVRV</sequence>
<accession>A0A8T0Q078</accession>
<dbReference type="InterPro" id="IPR051207">
    <property type="entry name" value="ComplexI_NDUFA9_subunit"/>
</dbReference>
<protein>
    <recommendedName>
        <fullName evidence="1">NAD(P)-binding domain-containing protein</fullName>
    </recommendedName>
</protein>
<evidence type="ECO:0000313" key="3">
    <source>
        <dbReference type="Proteomes" id="UP000823388"/>
    </source>
</evidence>
<evidence type="ECO:0000313" key="2">
    <source>
        <dbReference type="EMBL" id="KAG2566002.1"/>
    </source>
</evidence>
<dbReference type="EMBL" id="CM029050">
    <property type="protein sequence ID" value="KAG2566002.1"/>
    <property type="molecule type" value="Genomic_DNA"/>
</dbReference>
<comment type="caution">
    <text evidence="2">The sequence shown here is derived from an EMBL/GenBank/DDBJ whole genome shotgun (WGS) entry which is preliminary data.</text>
</comment>
<gene>
    <name evidence="2" type="ORF">PVAP13_7NG158400</name>
</gene>
<dbReference type="SUPFAM" id="SSF51735">
    <property type="entry name" value="NAD(P)-binding Rossmann-fold domains"/>
    <property type="match status" value="1"/>
</dbReference>